<dbReference type="InterPro" id="IPR050256">
    <property type="entry name" value="Glycosyltransferase_2"/>
</dbReference>
<feature type="transmembrane region" description="Helical" evidence="1">
    <location>
        <begin position="12"/>
        <end position="38"/>
    </location>
</feature>
<keyword evidence="1" id="KW-1133">Transmembrane helix</keyword>
<organism evidence="2 3">
    <name type="scientific">Aquariibacter albus</name>
    <dbReference type="NCBI Taxonomy" id="2759899"/>
    <lineage>
        <taxon>Bacteria</taxon>
        <taxon>Pseudomonadati</taxon>
        <taxon>Pseudomonadota</taxon>
        <taxon>Betaproteobacteria</taxon>
        <taxon>Burkholderiales</taxon>
        <taxon>Sphaerotilaceae</taxon>
        <taxon>Aquariibacter</taxon>
    </lineage>
</organism>
<reference evidence="2 3" key="1">
    <citation type="submission" date="2020-08" db="EMBL/GenBank/DDBJ databases">
        <title>Aquariorum lacteus gen. nov., sp. nov., a new member of the family Comamonadaceae, isolated from freshwater aquarium.</title>
        <authorList>
            <person name="Chun S.-J."/>
        </authorList>
    </citation>
    <scope>NUCLEOTIDE SEQUENCE [LARGE SCALE GENOMIC DNA]</scope>
    <source>
        <strain evidence="2 3">SJAQ100</strain>
    </source>
</reference>
<dbReference type="SUPFAM" id="SSF53448">
    <property type="entry name" value="Nucleotide-diphospho-sugar transferases"/>
    <property type="match status" value="1"/>
</dbReference>
<comment type="caution">
    <text evidence="2">The sequence shown here is derived from an EMBL/GenBank/DDBJ whole genome shotgun (WGS) entry which is preliminary data.</text>
</comment>
<evidence type="ECO:0000313" key="2">
    <source>
        <dbReference type="EMBL" id="MBB1162522.1"/>
    </source>
</evidence>
<keyword evidence="1" id="KW-0812">Transmembrane</keyword>
<accession>A0A839HMB2</accession>
<dbReference type="Proteomes" id="UP000586093">
    <property type="component" value="Unassembled WGS sequence"/>
</dbReference>
<keyword evidence="1" id="KW-0472">Membrane</keyword>
<evidence type="ECO:0000256" key="1">
    <source>
        <dbReference type="SAM" id="Phobius"/>
    </source>
</evidence>
<dbReference type="PANTHER" id="PTHR48090:SF6">
    <property type="entry name" value="SLR5056 PROTEIN"/>
    <property type="match status" value="1"/>
</dbReference>
<evidence type="ECO:0000313" key="3">
    <source>
        <dbReference type="Proteomes" id="UP000586093"/>
    </source>
</evidence>
<dbReference type="GO" id="GO:0016740">
    <property type="term" value="F:transferase activity"/>
    <property type="evidence" value="ECO:0007669"/>
    <property type="project" value="UniProtKB-KW"/>
</dbReference>
<dbReference type="EMBL" id="JACIVI010000004">
    <property type="protein sequence ID" value="MBB1162522.1"/>
    <property type="molecule type" value="Genomic_DNA"/>
</dbReference>
<dbReference type="InterPro" id="IPR029044">
    <property type="entry name" value="Nucleotide-diphossugar_trans"/>
</dbReference>
<sequence>MSDASQTAGLISVLVGLMLLILAVPVATLLVQVLAACLPSAGQPLPRATHRPRLALLIPAHNEAVGLAATLQTALAQLEAGDRLLVVADNCTDRTAEVARSAGVEVSERHHATERGKGYALDHGLNALLASGQPPEVLIMIDADCQLAPDAIDLLARTCMALKLPVQADYAMQLPVDFEQSGLRQRIAGFAWAVKNSLRPRGSARLGAPCLLTGTGMAFPWESLAGVSLASGHIVEDMKLGLDLAAIGRAPRYLAQARVWSYFAPEDASRGNQRTRWEHGHLSTLIHELPTLLRAAWQRRDVGLIYLAADLAVPPLALLVMALSSVTAAAGVLAWVAPSVSLTGTVAFLGMIELTLLGLGVLIAWHKVGRSWLAGHELLAAPLYALRKIPIYLQFVIKRQSNWVRARRDGE</sequence>
<name>A0A839HMB2_9BURK</name>
<protein>
    <submittedName>
        <fullName evidence="2">Glycosyltransferase</fullName>
    </submittedName>
</protein>
<dbReference type="CDD" id="cd06438">
    <property type="entry name" value="EpsO_like"/>
    <property type="match status" value="1"/>
</dbReference>
<dbReference type="Pfam" id="PF13641">
    <property type="entry name" value="Glyco_tranf_2_3"/>
    <property type="match status" value="1"/>
</dbReference>
<dbReference type="Gene3D" id="3.90.550.10">
    <property type="entry name" value="Spore Coat Polysaccharide Biosynthesis Protein SpsA, Chain A"/>
    <property type="match status" value="1"/>
</dbReference>
<feature type="transmembrane region" description="Helical" evidence="1">
    <location>
        <begin position="304"/>
        <end position="336"/>
    </location>
</feature>
<dbReference type="PANTHER" id="PTHR48090">
    <property type="entry name" value="UNDECAPRENYL-PHOSPHATE 4-DEOXY-4-FORMAMIDO-L-ARABINOSE TRANSFERASE-RELATED"/>
    <property type="match status" value="1"/>
</dbReference>
<feature type="transmembrane region" description="Helical" evidence="1">
    <location>
        <begin position="342"/>
        <end position="365"/>
    </location>
</feature>
<proteinExistence type="predicted"/>
<keyword evidence="2" id="KW-0808">Transferase</keyword>
<gene>
    <name evidence="2" type="ORF">H4F90_11080</name>
</gene>
<dbReference type="AlphaFoldDB" id="A0A839HMB2"/>
<keyword evidence="3" id="KW-1185">Reference proteome</keyword>